<sequence>MAKWLLILLGSTSLGVWITFFALFYRFDDQALAKNHPTTTHIRYEKEPFAPNFVKPTDAKSEALLEKLTGEMVSVDALLALLGLEGRR</sequence>
<keyword evidence="1" id="KW-1133">Transmembrane helix</keyword>
<gene>
    <name evidence="2" type="ORF">NC799_02490</name>
</gene>
<comment type="caution">
    <text evidence="2">The sequence shown here is derived from an EMBL/GenBank/DDBJ whole genome shotgun (WGS) entry which is preliminary data.</text>
</comment>
<keyword evidence="1" id="KW-0472">Membrane</keyword>
<evidence type="ECO:0000256" key="1">
    <source>
        <dbReference type="SAM" id="Phobius"/>
    </source>
</evidence>
<evidence type="ECO:0000313" key="3">
    <source>
        <dbReference type="Proteomes" id="UP001145069"/>
    </source>
</evidence>
<keyword evidence="1" id="KW-0812">Transmembrane</keyword>
<dbReference type="AlphaFoldDB" id="A0A9X4ADP8"/>
<accession>A0A9X4ADP8</accession>
<dbReference type="EMBL" id="JAMQKC010000001">
    <property type="protein sequence ID" value="MDC3415777.1"/>
    <property type="molecule type" value="Genomic_DNA"/>
</dbReference>
<dbReference type="Proteomes" id="UP001145069">
    <property type="component" value="Unassembled WGS sequence"/>
</dbReference>
<feature type="transmembrane region" description="Helical" evidence="1">
    <location>
        <begin position="6"/>
        <end position="25"/>
    </location>
</feature>
<name>A0A9X4ADP8_9BACI</name>
<evidence type="ECO:0000313" key="2">
    <source>
        <dbReference type="EMBL" id="MDC3415777.1"/>
    </source>
</evidence>
<proteinExistence type="predicted"/>
<dbReference type="RefSeq" id="WP_272444730.1">
    <property type="nucleotide sequence ID" value="NZ_JAMQKC010000001.1"/>
</dbReference>
<reference evidence="2" key="1">
    <citation type="submission" date="2022-06" db="EMBL/GenBank/DDBJ databases">
        <title>Aquibacillus sp. a new bacterium isolated from soil saline samples.</title>
        <authorList>
            <person name="Galisteo C."/>
            <person name="De La Haba R."/>
            <person name="Sanchez-Porro C."/>
            <person name="Ventosa A."/>
        </authorList>
    </citation>
    <scope>NUCLEOTIDE SEQUENCE</scope>
    <source>
        <strain evidence="2">3ASR75-54</strain>
    </source>
</reference>
<protein>
    <submittedName>
        <fullName evidence="2">Uncharacterized protein</fullName>
    </submittedName>
</protein>
<keyword evidence="3" id="KW-1185">Reference proteome</keyword>
<organism evidence="2 3">
    <name type="scientific">Aquibacillus salsiterrae</name>
    <dbReference type="NCBI Taxonomy" id="2950439"/>
    <lineage>
        <taxon>Bacteria</taxon>
        <taxon>Bacillati</taxon>
        <taxon>Bacillota</taxon>
        <taxon>Bacilli</taxon>
        <taxon>Bacillales</taxon>
        <taxon>Bacillaceae</taxon>
        <taxon>Aquibacillus</taxon>
    </lineage>
</organism>